<dbReference type="InterPro" id="IPR025979">
    <property type="entry name" value="ChrR-like_cupin_dom"/>
</dbReference>
<dbReference type="InterPro" id="IPR011051">
    <property type="entry name" value="RmlC_Cupin_sf"/>
</dbReference>
<proteinExistence type="predicted"/>
<organism evidence="2 3">
    <name type="scientific">Roseibium aestuarii</name>
    <dbReference type="NCBI Taxonomy" id="2600299"/>
    <lineage>
        <taxon>Bacteria</taxon>
        <taxon>Pseudomonadati</taxon>
        <taxon>Pseudomonadota</taxon>
        <taxon>Alphaproteobacteria</taxon>
        <taxon>Hyphomicrobiales</taxon>
        <taxon>Stappiaceae</taxon>
        <taxon>Roseibium</taxon>
    </lineage>
</organism>
<gene>
    <name evidence="2" type="ORF">ACFSC7_05750</name>
</gene>
<accession>A0ABW4JT91</accession>
<dbReference type="EMBL" id="JBHUFA010000001">
    <property type="protein sequence ID" value="MFD1695012.1"/>
    <property type="molecule type" value="Genomic_DNA"/>
</dbReference>
<sequence length="217" mass="23317">MKLNADLTERAVVDSTALDWVPSPAGGVERRMLERDGEEVARATTIVRFAPGSAFPAHSHALGEEFLVLAGVFSDETGDFPKGYYVRNPPGSSHIPATRPGATILVKLRQMDPNDDAVVRVDTGDATLWQDTRPGEQILPLFQGAQETVEMVTWAAGSSYGPEVFGGGAEYFVLDGAFADDEGSYGPGTWLRVPAGTRQTIRSADGARVWRKTGHLA</sequence>
<dbReference type="Pfam" id="PF12973">
    <property type="entry name" value="Cupin_7"/>
    <property type="match status" value="2"/>
</dbReference>
<dbReference type="InterPro" id="IPR014710">
    <property type="entry name" value="RmlC-like_jellyroll"/>
</dbReference>
<feature type="domain" description="ChrR-like cupin" evidence="1">
    <location>
        <begin position="9"/>
        <end position="111"/>
    </location>
</feature>
<dbReference type="SUPFAM" id="SSF51182">
    <property type="entry name" value="RmlC-like cupins"/>
    <property type="match status" value="2"/>
</dbReference>
<keyword evidence="3" id="KW-1185">Reference proteome</keyword>
<evidence type="ECO:0000313" key="3">
    <source>
        <dbReference type="Proteomes" id="UP001597327"/>
    </source>
</evidence>
<dbReference type="Gene3D" id="2.60.120.10">
    <property type="entry name" value="Jelly Rolls"/>
    <property type="match status" value="1"/>
</dbReference>
<protein>
    <submittedName>
        <fullName evidence="2">Cupin domain-containing protein</fullName>
    </submittedName>
</protein>
<name>A0ABW4JT91_9HYPH</name>
<dbReference type="CDD" id="cd20303">
    <property type="entry name" value="cupin_ChrR_1"/>
    <property type="match status" value="1"/>
</dbReference>
<dbReference type="Proteomes" id="UP001597327">
    <property type="component" value="Unassembled WGS sequence"/>
</dbReference>
<evidence type="ECO:0000313" key="2">
    <source>
        <dbReference type="EMBL" id="MFD1695012.1"/>
    </source>
</evidence>
<evidence type="ECO:0000259" key="1">
    <source>
        <dbReference type="Pfam" id="PF12973"/>
    </source>
</evidence>
<reference evidence="3" key="1">
    <citation type="journal article" date="2019" name="Int. J. Syst. Evol. Microbiol.">
        <title>The Global Catalogue of Microorganisms (GCM) 10K type strain sequencing project: providing services to taxonomists for standard genome sequencing and annotation.</title>
        <authorList>
            <consortium name="The Broad Institute Genomics Platform"/>
            <consortium name="The Broad Institute Genome Sequencing Center for Infectious Disease"/>
            <person name="Wu L."/>
            <person name="Ma J."/>
        </authorList>
    </citation>
    <scope>NUCLEOTIDE SEQUENCE [LARGE SCALE GENOMIC DNA]</scope>
    <source>
        <strain evidence="3">JCM 3369</strain>
    </source>
</reference>
<dbReference type="RefSeq" id="WP_149891202.1">
    <property type="nucleotide sequence ID" value="NZ_JBHUFA010000001.1"/>
</dbReference>
<comment type="caution">
    <text evidence="2">The sequence shown here is derived from an EMBL/GenBank/DDBJ whole genome shotgun (WGS) entry which is preliminary data.</text>
</comment>
<feature type="domain" description="ChrR-like cupin" evidence="1">
    <location>
        <begin position="125"/>
        <end position="216"/>
    </location>
</feature>